<sequence length="254" mass="26321">MGALVAPMFRFTRCYQVTSSKPHLDSDHVNGAVVRVLPWFFDGWRDASAFLPSLDEVSRDTDPTVLKQPGHERARLHGRKASHVVPLFVVELGGVAVDEFAGVAEGVGVPVVLVGGVGVVGELVEGAVEPCGDGVVCGECAEVEGDGGAVLVCGVGGGPGGGGGFAAGDEEEGVQVLLGERVHLGDEVVVAVPADPGVRCGPAAVEVAVVNIVFVWAHRRFISLRISRWARRRSARRACFGDLLRSGQSGPAGA</sequence>
<dbReference type="AlphaFoldDB" id="A0A1V3FZI7"/>
<comment type="caution">
    <text evidence="1">The sequence shown here is derived from an EMBL/GenBank/DDBJ whole genome shotgun (WGS) entry which is preliminary data.</text>
</comment>
<dbReference type="EMBL" id="MQMF01000012">
    <property type="protein sequence ID" value="OOE07005.1"/>
    <property type="molecule type" value="Genomic_DNA"/>
</dbReference>
<gene>
    <name evidence="1" type="ORF">UN64_19500</name>
</gene>
<evidence type="ECO:0000313" key="2">
    <source>
        <dbReference type="Proteomes" id="UP000188597"/>
    </source>
</evidence>
<reference evidence="1 2" key="1">
    <citation type="submission" date="2016-11" db="EMBL/GenBank/DDBJ databases">
        <authorList>
            <person name="Jaros S."/>
            <person name="Januszkiewicz K."/>
            <person name="Wedrychowicz H."/>
        </authorList>
    </citation>
    <scope>NUCLEOTIDE SEQUENCE [LARGE SCALE GENOMIC DNA]</scope>
    <source>
        <strain evidence="1 2">Con a/3</strain>
    </source>
</reference>
<accession>A0A1V3FZI7</accession>
<protein>
    <submittedName>
        <fullName evidence="1">Uncharacterized protein</fullName>
    </submittedName>
</protein>
<name>A0A1V3FZI7_9BACL</name>
<proteinExistence type="predicted"/>
<organism evidence="1 2">
    <name type="scientific">Fictibacillus arsenicus</name>
    <dbReference type="NCBI Taxonomy" id="255247"/>
    <lineage>
        <taxon>Bacteria</taxon>
        <taxon>Bacillati</taxon>
        <taxon>Bacillota</taxon>
        <taxon>Bacilli</taxon>
        <taxon>Bacillales</taxon>
        <taxon>Fictibacillaceae</taxon>
        <taxon>Fictibacillus</taxon>
    </lineage>
</organism>
<dbReference type="Proteomes" id="UP000188597">
    <property type="component" value="Unassembled WGS sequence"/>
</dbReference>
<evidence type="ECO:0000313" key="1">
    <source>
        <dbReference type="EMBL" id="OOE07005.1"/>
    </source>
</evidence>